<gene>
    <name evidence="2" type="ORF">L596_005177</name>
</gene>
<comment type="caution">
    <text evidence="2">The sequence shown here is derived from an EMBL/GenBank/DDBJ whole genome shotgun (WGS) entry which is preliminary data.</text>
</comment>
<evidence type="ECO:0000313" key="3">
    <source>
        <dbReference type="Proteomes" id="UP000298663"/>
    </source>
</evidence>
<keyword evidence="1" id="KW-0812">Transmembrane</keyword>
<dbReference type="AlphaFoldDB" id="A0A4U8UZN1"/>
<organism evidence="2 3">
    <name type="scientific">Steinernema carpocapsae</name>
    <name type="common">Entomopathogenic nematode</name>
    <dbReference type="NCBI Taxonomy" id="34508"/>
    <lineage>
        <taxon>Eukaryota</taxon>
        <taxon>Metazoa</taxon>
        <taxon>Ecdysozoa</taxon>
        <taxon>Nematoda</taxon>
        <taxon>Chromadorea</taxon>
        <taxon>Rhabditida</taxon>
        <taxon>Tylenchina</taxon>
        <taxon>Panagrolaimomorpha</taxon>
        <taxon>Strongyloidoidea</taxon>
        <taxon>Steinernematidae</taxon>
        <taxon>Steinernema</taxon>
    </lineage>
</organism>
<dbReference type="EMBL" id="AZBU02000001">
    <property type="protein sequence ID" value="TMS38455.1"/>
    <property type="molecule type" value="Genomic_DNA"/>
</dbReference>
<keyword evidence="1" id="KW-1133">Transmembrane helix</keyword>
<evidence type="ECO:0000313" key="2">
    <source>
        <dbReference type="EMBL" id="TMS38455.1"/>
    </source>
</evidence>
<dbReference type="Proteomes" id="UP000298663">
    <property type="component" value="Chromosome X"/>
</dbReference>
<proteinExistence type="predicted"/>
<keyword evidence="1" id="KW-0472">Membrane</keyword>
<keyword evidence="3" id="KW-1185">Reference proteome</keyword>
<accession>A0A4U8UZN1</accession>
<sequence length="176" mass="20365">MGRLTLKEEAEHAHIHVTLGTVTKICALWSVFFFALALLTAFRDNRPHPEFDVLAANHSMRIWYGWVATTCYVEKPENADGWISLYRALQLKAQPQYLSRFGLLFTLSVAFFASYCRMSRFMKKHTNESWPLRLLVEIQPMLHGMQLLYASLFTLLNKRVDAMGESSSIQRPHQNN</sequence>
<reference evidence="2 3" key="2">
    <citation type="journal article" date="2019" name="G3 (Bethesda)">
        <title>Hybrid Assembly of the Genome of the Entomopathogenic Nematode Steinernema carpocapsae Identifies the X-Chromosome.</title>
        <authorList>
            <person name="Serra L."/>
            <person name="Macchietto M."/>
            <person name="Macias-Munoz A."/>
            <person name="McGill C.J."/>
            <person name="Rodriguez I.M."/>
            <person name="Rodriguez B."/>
            <person name="Murad R."/>
            <person name="Mortazavi A."/>
        </authorList>
    </citation>
    <scope>NUCLEOTIDE SEQUENCE [LARGE SCALE GENOMIC DNA]</scope>
    <source>
        <strain evidence="2 3">ALL</strain>
    </source>
</reference>
<feature type="transmembrane region" description="Helical" evidence="1">
    <location>
        <begin position="21"/>
        <end position="42"/>
    </location>
</feature>
<reference evidence="2 3" key="1">
    <citation type="journal article" date="2015" name="Genome Biol.">
        <title>Comparative genomics of Steinernema reveals deeply conserved gene regulatory networks.</title>
        <authorList>
            <person name="Dillman A.R."/>
            <person name="Macchietto M."/>
            <person name="Porter C.F."/>
            <person name="Rogers A."/>
            <person name="Williams B."/>
            <person name="Antoshechkin I."/>
            <person name="Lee M.M."/>
            <person name="Goodwin Z."/>
            <person name="Lu X."/>
            <person name="Lewis E.E."/>
            <person name="Goodrich-Blair H."/>
            <person name="Stock S.P."/>
            <person name="Adams B.J."/>
            <person name="Sternberg P.W."/>
            <person name="Mortazavi A."/>
        </authorList>
    </citation>
    <scope>NUCLEOTIDE SEQUENCE [LARGE SCALE GENOMIC DNA]</scope>
    <source>
        <strain evidence="2 3">ALL</strain>
    </source>
</reference>
<name>A0A4U8UZN1_STECR</name>
<evidence type="ECO:0000256" key="1">
    <source>
        <dbReference type="SAM" id="Phobius"/>
    </source>
</evidence>
<protein>
    <submittedName>
        <fullName evidence="2">Uncharacterized protein</fullName>
    </submittedName>
</protein>
<feature type="transmembrane region" description="Helical" evidence="1">
    <location>
        <begin position="97"/>
        <end position="116"/>
    </location>
</feature>
<dbReference type="EMBL" id="CM016762">
    <property type="protein sequence ID" value="TMS38455.1"/>
    <property type="molecule type" value="Genomic_DNA"/>
</dbReference>